<protein>
    <submittedName>
        <fullName evidence="2">DUF1707 domain-containing protein</fullName>
    </submittedName>
</protein>
<evidence type="ECO:0000313" key="2">
    <source>
        <dbReference type="EMBL" id="KAB2345294.1"/>
    </source>
</evidence>
<comment type="caution">
    <text evidence="2">The sequence shown here is derived from an EMBL/GenBank/DDBJ whole genome shotgun (WGS) entry which is preliminary data.</text>
</comment>
<reference evidence="2 3" key="1">
    <citation type="submission" date="2019-09" db="EMBL/GenBank/DDBJ databases">
        <title>Actinomadura physcomitrii sp. nov., a novel actinomycete isolated from moss [Physcomitrium sphaericum (Ludw) Fuernr].</title>
        <authorList>
            <person name="Zhuang X."/>
            <person name="Liu C."/>
        </authorList>
    </citation>
    <scope>NUCLEOTIDE SEQUENCE [LARGE SCALE GENOMIC DNA]</scope>
    <source>
        <strain evidence="2 3">HMC1</strain>
    </source>
</reference>
<evidence type="ECO:0000313" key="3">
    <source>
        <dbReference type="Proteomes" id="UP000468735"/>
    </source>
</evidence>
<dbReference type="PANTHER" id="PTHR40763">
    <property type="entry name" value="MEMBRANE PROTEIN-RELATED"/>
    <property type="match status" value="1"/>
</dbReference>
<gene>
    <name evidence="2" type="ORF">F8566_27925</name>
</gene>
<organism evidence="2 3">
    <name type="scientific">Actinomadura rudentiformis</name>
    <dbReference type="NCBI Taxonomy" id="359158"/>
    <lineage>
        <taxon>Bacteria</taxon>
        <taxon>Bacillati</taxon>
        <taxon>Actinomycetota</taxon>
        <taxon>Actinomycetes</taxon>
        <taxon>Streptosporangiales</taxon>
        <taxon>Thermomonosporaceae</taxon>
        <taxon>Actinomadura</taxon>
    </lineage>
</organism>
<sequence length="200" mass="21667">MRASDADRDQVAQILREAAGEGRLGLDELDDRLTAVYAAKTYAELEPITRDLPVTGSAPHPSGPPVFGAPIIDAPSWRRGFAFCSEFKRQGVWNVPAKFTGFAFWGGGKVDLREARFVPGQEVRIRAFAIMGGIDVIAPDDLTVHVKGIGIMGGFDHSASGPGVPGAPRVVVSGLAFWGAVDVKRKARKEERRRRKELTD</sequence>
<dbReference type="AlphaFoldDB" id="A0A6H9YYG1"/>
<name>A0A6H9YYG1_9ACTN</name>
<feature type="domain" description="DUF1707" evidence="1">
    <location>
        <begin position="1"/>
        <end position="53"/>
    </location>
</feature>
<dbReference type="OrthoDB" id="3625082at2"/>
<proteinExistence type="predicted"/>
<dbReference type="Pfam" id="PF08044">
    <property type="entry name" value="DUF1707"/>
    <property type="match status" value="1"/>
</dbReference>
<dbReference type="PANTHER" id="PTHR40763:SF4">
    <property type="entry name" value="DUF1707 DOMAIN-CONTAINING PROTEIN"/>
    <property type="match status" value="1"/>
</dbReference>
<dbReference type="EMBL" id="WBMT01000014">
    <property type="protein sequence ID" value="KAB2345294.1"/>
    <property type="molecule type" value="Genomic_DNA"/>
</dbReference>
<accession>A0A6H9YYG1</accession>
<dbReference type="Proteomes" id="UP000468735">
    <property type="component" value="Unassembled WGS sequence"/>
</dbReference>
<dbReference type="InterPro" id="IPR012551">
    <property type="entry name" value="DUF1707_SHOCT-like"/>
</dbReference>
<evidence type="ECO:0000259" key="1">
    <source>
        <dbReference type="Pfam" id="PF08044"/>
    </source>
</evidence>
<keyword evidence="3" id="KW-1185">Reference proteome</keyword>